<evidence type="ECO:0000313" key="2">
    <source>
        <dbReference type="EMBL" id="EGK70959.1"/>
    </source>
</evidence>
<proteinExistence type="predicted"/>
<dbReference type="InterPro" id="IPR052739">
    <property type="entry name" value="FAAH2"/>
</dbReference>
<protein>
    <submittedName>
        <fullName evidence="2">Amidase</fullName>
    </submittedName>
</protein>
<dbReference type="RefSeq" id="WP_008061865.1">
    <property type="nucleotide sequence ID" value="NZ_AFHG01000052.1"/>
</dbReference>
<dbReference type="InterPro" id="IPR036928">
    <property type="entry name" value="AS_sf"/>
</dbReference>
<dbReference type="AlphaFoldDB" id="F5RDH8"/>
<feature type="domain" description="Amidase" evidence="1">
    <location>
        <begin position="23"/>
        <end position="462"/>
    </location>
</feature>
<accession>F5RDH8</accession>
<evidence type="ECO:0000313" key="3">
    <source>
        <dbReference type="Proteomes" id="UP000005019"/>
    </source>
</evidence>
<dbReference type="OrthoDB" id="9811471at2"/>
<reference evidence="2 3" key="1">
    <citation type="journal article" date="2011" name="J. Bacteriol.">
        <title>Genome sequence of Methyloversatilis universalis FAM5T, a methylotrophic representative of the order Rhodocyclales.</title>
        <authorList>
            <person name="Kittichotirat W."/>
            <person name="Good N.M."/>
            <person name="Hall R."/>
            <person name="Bringel F."/>
            <person name="Lajus A."/>
            <person name="Medigue C."/>
            <person name="Smalley N.E."/>
            <person name="Beck D."/>
            <person name="Bumgarner R."/>
            <person name="Vuilleumier S."/>
            <person name="Kalyuzhnaya M.G."/>
        </authorList>
    </citation>
    <scope>NUCLEOTIDE SEQUENCE [LARGE SCALE GENOMIC DNA]</scope>
    <source>
        <strain evidence="3">ATCC BAA-1314 / JCM 13912 / FAM5</strain>
    </source>
</reference>
<dbReference type="InterPro" id="IPR023631">
    <property type="entry name" value="Amidase_dom"/>
</dbReference>
<keyword evidence="3" id="KW-1185">Reference proteome</keyword>
<sequence length="484" mass="51464">MTDTALDVAARIARGDTSAADELERCLARIRARNGDINAVVTLDEAGARAAAEAADRRRAEGGVLPPLLGVPVTVKDSFETAGLLTTSSHPPLARHVPARDATVVARLRAAGAVIVGKTNLPELAGTPQCWSPLFGPTRNPWDPALTPGGSSGGSAAAVAMGFSYLDPGSDIGGSIRIPAAYCGVAGLKATENRIPRSGHIPHLPGGRRSVRHMLAFGALAPSVADLQCALAVMAGPDDLDTEVPRVPVQPVSAPARPLRVAWWDDFGGLPLCRRTRAGLARAVAALQAGGCVVERRQPDGFDTHKAWQAYGWLAGTEIGLGMPALARRLLSVTGRFITRDQPLAHAFVQGLALDAQRYNRALNMRDRLIRAIERFLGEWDVWLCPVAPSVAYPQTRLLWWKRPPDIAVDEARLHFAEGAIGLVTPFSLTGHPVVTLPVGIEDGLPVGVQLVGRRWQDEALLANCAVLERMLPARRAPPCAGLR</sequence>
<dbReference type="Pfam" id="PF01425">
    <property type="entry name" value="Amidase"/>
    <property type="match status" value="1"/>
</dbReference>
<comment type="caution">
    <text evidence="2">The sequence shown here is derived from an EMBL/GenBank/DDBJ whole genome shotgun (WGS) entry which is preliminary data.</text>
</comment>
<dbReference type="EMBL" id="AFHG01000052">
    <property type="protein sequence ID" value="EGK70959.1"/>
    <property type="molecule type" value="Genomic_DNA"/>
</dbReference>
<dbReference type="STRING" id="1000565.METUNv1_02345"/>
<dbReference type="PANTHER" id="PTHR43372">
    <property type="entry name" value="FATTY-ACID AMIDE HYDROLASE"/>
    <property type="match status" value="1"/>
</dbReference>
<dbReference type="SUPFAM" id="SSF75304">
    <property type="entry name" value="Amidase signature (AS) enzymes"/>
    <property type="match status" value="1"/>
</dbReference>
<gene>
    <name evidence="2" type="ORF">METUNv1_02345</name>
</gene>
<dbReference type="PANTHER" id="PTHR43372:SF4">
    <property type="entry name" value="FATTY-ACID AMIDE HYDROLASE 2"/>
    <property type="match status" value="1"/>
</dbReference>
<organism evidence="2 3">
    <name type="scientific">Methyloversatilis universalis (strain ATCC BAA-1314 / DSM 25237 / JCM 13912 / CCUG 52030 / FAM5)</name>
    <dbReference type="NCBI Taxonomy" id="1000565"/>
    <lineage>
        <taxon>Bacteria</taxon>
        <taxon>Pseudomonadati</taxon>
        <taxon>Pseudomonadota</taxon>
        <taxon>Betaproteobacteria</taxon>
        <taxon>Nitrosomonadales</taxon>
        <taxon>Sterolibacteriaceae</taxon>
        <taxon>Methyloversatilis</taxon>
    </lineage>
</organism>
<name>F5RDH8_METUF</name>
<dbReference type="eggNOG" id="COG0154">
    <property type="taxonomic scope" value="Bacteria"/>
</dbReference>
<dbReference type="GO" id="GO:0012505">
    <property type="term" value="C:endomembrane system"/>
    <property type="evidence" value="ECO:0007669"/>
    <property type="project" value="TreeGrafter"/>
</dbReference>
<evidence type="ECO:0000259" key="1">
    <source>
        <dbReference type="Pfam" id="PF01425"/>
    </source>
</evidence>
<dbReference type="Proteomes" id="UP000005019">
    <property type="component" value="Unassembled WGS sequence"/>
</dbReference>
<dbReference type="Gene3D" id="3.90.1300.10">
    <property type="entry name" value="Amidase signature (AS) domain"/>
    <property type="match status" value="1"/>
</dbReference>